<keyword evidence="4" id="KW-0677">Repeat</keyword>
<evidence type="ECO:0000256" key="5">
    <source>
        <dbReference type="ARBA" id="ARBA00022900"/>
    </source>
</evidence>
<dbReference type="InterPro" id="IPR002223">
    <property type="entry name" value="Kunitz_BPTI"/>
</dbReference>
<keyword evidence="3" id="KW-0646">Protease inhibitor</keyword>
<keyword evidence="5" id="KW-0722">Serine protease inhibitor</keyword>
<dbReference type="SMART" id="SM00131">
    <property type="entry name" value="KU"/>
    <property type="match status" value="1"/>
</dbReference>
<feature type="signal peptide" evidence="7">
    <location>
        <begin position="1"/>
        <end position="20"/>
    </location>
</feature>
<dbReference type="Gene3D" id="4.10.410.10">
    <property type="entry name" value="Pancreatic trypsin inhibitor Kunitz domain"/>
    <property type="match status" value="1"/>
</dbReference>
<evidence type="ECO:0000256" key="2">
    <source>
        <dbReference type="ARBA" id="ARBA00022525"/>
    </source>
</evidence>
<keyword evidence="7" id="KW-0732">Signal</keyword>
<evidence type="ECO:0000256" key="6">
    <source>
        <dbReference type="ARBA" id="ARBA00023157"/>
    </source>
</evidence>
<feature type="chain" id="PRO_5004735212" evidence="7">
    <location>
        <begin position="21"/>
        <end position="91"/>
    </location>
</feature>
<dbReference type="GO" id="GO:0005615">
    <property type="term" value="C:extracellular space"/>
    <property type="evidence" value="ECO:0007669"/>
    <property type="project" value="TreeGrafter"/>
</dbReference>
<dbReference type="GO" id="GO:0004867">
    <property type="term" value="F:serine-type endopeptidase inhibitor activity"/>
    <property type="evidence" value="ECO:0007669"/>
    <property type="project" value="UniProtKB-KW"/>
</dbReference>
<proteinExistence type="evidence at transcript level"/>
<reference evidence="9" key="1">
    <citation type="journal article" date="2015" name="Sci. Rep.">
        <title>Tissue- and time-dependent transcription in Ixodes ricinus salivary glands and midguts when blood feeding on the vertebrate host.</title>
        <authorList>
            <person name="Kotsyfakis M."/>
            <person name="Schwarz A."/>
            <person name="Erhart J."/>
            <person name="Ribeiro J.M."/>
        </authorList>
    </citation>
    <scope>NUCLEOTIDE SEQUENCE</scope>
    <source>
        <tissue evidence="9">Salivary gland and midgut</tissue>
    </source>
</reference>
<comment type="subcellular location">
    <subcellularLocation>
        <location evidence="1">Secreted</location>
    </subcellularLocation>
</comment>
<evidence type="ECO:0000256" key="7">
    <source>
        <dbReference type="SAM" id="SignalP"/>
    </source>
</evidence>
<dbReference type="PANTHER" id="PTHR10083:SF373">
    <property type="entry name" value="SERINE PEPTIDASE INHIBITOR, KUNITZ TYPE, 2"/>
    <property type="match status" value="1"/>
</dbReference>
<keyword evidence="6" id="KW-1015">Disulfide bond</keyword>
<dbReference type="EMBL" id="GANP01014280">
    <property type="protein sequence ID" value="JAB70188.1"/>
    <property type="molecule type" value="mRNA"/>
</dbReference>
<protein>
    <submittedName>
        <fullName evidence="9">Putative tick kunitz 19</fullName>
    </submittedName>
</protein>
<evidence type="ECO:0000256" key="1">
    <source>
        <dbReference type="ARBA" id="ARBA00004613"/>
    </source>
</evidence>
<dbReference type="FunFam" id="4.10.410.10:FF:000020">
    <property type="entry name" value="Collagen, type VI, alpha 3"/>
    <property type="match status" value="1"/>
</dbReference>
<organism evidence="9">
    <name type="scientific">Ixodes ricinus</name>
    <name type="common">Common tick</name>
    <name type="synonym">Acarus ricinus</name>
    <dbReference type="NCBI Taxonomy" id="34613"/>
    <lineage>
        <taxon>Eukaryota</taxon>
        <taxon>Metazoa</taxon>
        <taxon>Ecdysozoa</taxon>
        <taxon>Arthropoda</taxon>
        <taxon>Chelicerata</taxon>
        <taxon>Arachnida</taxon>
        <taxon>Acari</taxon>
        <taxon>Parasitiformes</taxon>
        <taxon>Ixodida</taxon>
        <taxon>Ixodoidea</taxon>
        <taxon>Ixodidae</taxon>
        <taxon>Ixodinae</taxon>
        <taxon>Ixodes</taxon>
    </lineage>
</organism>
<dbReference type="PROSITE" id="PS50279">
    <property type="entry name" value="BPTI_KUNITZ_2"/>
    <property type="match status" value="1"/>
</dbReference>
<dbReference type="PRINTS" id="PR00759">
    <property type="entry name" value="BASICPTASE"/>
</dbReference>
<evidence type="ECO:0000256" key="3">
    <source>
        <dbReference type="ARBA" id="ARBA00022690"/>
    </source>
</evidence>
<dbReference type="AlphaFoldDB" id="V5HAQ9"/>
<dbReference type="SUPFAM" id="SSF57362">
    <property type="entry name" value="BPTI-like"/>
    <property type="match status" value="1"/>
</dbReference>
<accession>V5HAQ9</accession>
<dbReference type="Pfam" id="PF00014">
    <property type="entry name" value="Kunitz_BPTI"/>
    <property type="match status" value="1"/>
</dbReference>
<dbReference type="InterPro" id="IPR036880">
    <property type="entry name" value="Kunitz_BPTI_sf"/>
</dbReference>
<sequence length="91" mass="10517">MQPIMQFIFVMSLAILSCHASLKEDQMRCTRDMKDGPCRALINRFFYNMTTGICEKFWYGGCYGNKNNFVDENDCKATCKRCSKISKKCST</sequence>
<dbReference type="PANTHER" id="PTHR10083">
    <property type="entry name" value="KUNITZ-TYPE PROTEASE INHIBITOR-RELATED"/>
    <property type="match status" value="1"/>
</dbReference>
<dbReference type="InterPro" id="IPR020901">
    <property type="entry name" value="Prtase_inh_Kunz-CS"/>
</dbReference>
<dbReference type="CDD" id="cd00109">
    <property type="entry name" value="Kunitz-type"/>
    <property type="match status" value="1"/>
</dbReference>
<dbReference type="PROSITE" id="PS00280">
    <property type="entry name" value="BPTI_KUNITZ_1"/>
    <property type="match status" value="1"/>
</dbReference>
<name>V5HAQ9_IXORI</name>
<keyword evidence="2" id="KW-0964">Secreted</keyword>
<evidence type="ECO:0000259" key="8">
    <source>
        <dbReference type="PROSITE" id="PS50279"/>
    </source>
</evidence>
<dbReference type="InterPro" id="IPR050098">
    <property type="entry name" value="TFPI/VKTCI-like"/>
</dbReference>
<feature type="domain" description="BPTI/Kunitz inhibitor" evidence="8">
    <location>
        <begin position="29"/>
        <end position="79"/>
    </location>
</feature>
<evidence type="ECO:0000313" key="9">
    <source>
        <dbReference type="EMBL" id="JAB70188.1"/>
    </source>
</evidence>
<evidence type="ECO:0000256" key="4">
    <source>
        <dbReference type="ARBA" id="ARBA00022737"/>
    </source>
</evidence>